<keyword evidence="3" id="KW-1185">Reference proteome</keyword>
<sequence>MYSGQAVDTSFPGGPSGQHTMPSHSGEQKPSADTKATSNFLKIEPAERRAPRAAGRSQGRPCCVCSRLRLSSKKNEARLNMTESNTAARCFLAGMIGDLLGFSKTHSVTALVLQPCKVPSRHLNSYR</sequence>
<gene>
    <name evidence="2" type="ORF">EYF80_022229</name>
</gene>
<organism evidence="2 3">
    <name type="scientific">Liparis tanakae</name>
    <name type="common">Tanaka's snailfish</name>
    <dbReference type="NCBI Taxonomy" id="230148"/>
    <lineage>
        <taxon>Eukaryota</taxon>
        <taxon>Metazoa</taxon>
        <taxon>Chordata</taxon>
        <taxon>Craniata</taxon>
        <taxon>Vertebrata</taxon>
        <taxon>Euteleostomi</taxon>
        <taxon>Actinopterygii</taxon>
        <taxon>Neopterygii</taxon>
        <taxon>Teleostei</taxon>
        <taxon>Neoteleostei</taxon>
        <taxon>Acanthomorphata</taxon>
        <taxon>Eupercaria</taxon>
        <taxon>Perciformes</taxon>
        <taxon>Cottioidei</taxon>
        <taxon>Cottales</taxon>
        <taxon>Liparidae</taxon>
        <taxon>Liparis</taxon>
    </lineage>
</organism>
<accession>A0A4Z2HNX3</accession>
<protein>
    <submittedName>
        <fullName evidence="2">Uncharacterized protein</fullName>
    </submittedName>
</protein>
<evidence type="ECO:0000313" key="2">
    <source>
        <dbReference type="EMBL" id="TNN67556.1"/>
    </source>
</evidence>
<evidence type="ECO:0000256" key="1">
    <source>
        <dbReference type="SAM" id="MobiDB-lite"/>
    </source>
</evidence>
<dbReference type="EMBL" id="SRLO01000202">
    <property type="protein sequence ID" value="TNN67556.1"/>
    <property type="molecule type" value="Genomic_DNA"/>
</dbReference>
<dbReference type="AlphaFoldDB" id="A0A4Z2HNX3"/>
<dbReference type="Proteomes" id="UP000314294">
    <property type="component" value="Unassembled WGS sequence"/>
</dbReference>
<evidence type="ECO:0000313" key="3">
    <source>
        <dbReference type="Proteomes" id="UP000314294"/>
    </source>
</evidence>
<name>A0A4Z2HNX3_9TELE</name>
<proteinExistence type="predicted"/>
<reference evidence="2 3" key="1">
    <citation type="submission" date="2019-03" db="EMBL/GenBank/DDBJ databases">
        <title>First draft genome of Liparis tanakae, snailfish: a comprehensive survey of snailfish specific genes.</title>
        <authorList>
            <person name="Kim W."/>
            <person name="Song I."/>
            <person name="Jeong J.-H."/>
            <person name="Kim D."/>
            <person name="Kim S."/>
            <person name="Ryu S."/>
            <person name="Song J.Y."/>
            <person name="Lee S.K."/>
        </authorList>
    </citation>
    <scope>NUCLEOTIDE SEQUENCE [LARGE SCALE GENOMIC DNA]</scope>
    <source>
        <tissue evidence="2">Muscle</tissue>
    </source>
</reference>
<comment type="caution">
    <text evidence="2">The sequence shown here is derived from an EMBL/GenBank/DDBJ whole genome shotgun (WGS) entry which is preliminary data.</text>
</comment>
<feature type="region of interest" description="Disordered" evidence="1">
    <location>
        <begin position="1"/>
        <end position="60"/>
    </location>
</feature>